<dbReference type="InterPro" id="IPR038765">
    <property type="entry name" value="Papain-like_cys_pep_sf"/>
</dbReference>
<dbReference type="Gene3D" id="3.10.620.30">
    <property type="match status" value="1"/>
</dbReference>
<proteinExistence type="predicted"/>
<dbReference type="Pfam" id="PF12970">
    <property type="entry name" value="DUF3858"/>
    <property type="match status" value="1"/>
</dbReference>
<evidence type="ECO:0000259" key="3">
    <source>
        <dbReference type="Pfam" id="PF12970"/>
    </source>
</evidence>
<dbReference type="RefSeq" id="WP_136840578.1">
    <property type="nucleotide sequence ID" value="NZ_SWBR01000002.1"/>
</dbReference>
<organism evidence="4 5">
    <name type="scientific">Pedobacter polaris</name>
    <dbReference type="NCBI Taxonomy" id="2571273"/>
    <lineage>
        <taxon>Bacteria</taxon>
        <taxon>Pseudomonadati</taxon>
        <taxon>Bacteroidota</taxon>
        <taxon>Sphingobacteriia</taxon>
        <taxon>Sphingobacteriales</taxon>
        <taxon>Sphingobacteriaceae</taxon>
        <taxon>Pedobacter</taxon>
    </lineage>
</organism>
<evidence type="ECO:0000313" key="5">
    <source>
        <dbReference type="Proteomes" id="UP000309488"/>
    </source>
</evidence>
<reference evidence="4 5" key="1">
    <citation type="submission" date="2019-04" db="EMBL/GenBank/DDBJ databases">
        <title>Pedobacter sp. RP-3-22 sp. nov., isolated from Arctic soil.</title>
        <authorList>
            <person name="Dahal R.H."/>
            <person name="Kim D.-U."/>
        </authorList>
    </citation>
    <scope>NUCLEOTIDE SEQUENCE [LARGE SCALE GENOMIC DNA]</scope>
    <source>
        <strain evidence="4 5">RP-3-22</strain>
    </source>
</reference>
<comment type="caution">
    <text evidence="4">The sequence shown here is derived from an EMBL/GenBank/DDBJ whole genome shotgun (WGS) entry which is preliminary data.</text>
</comment>
<protein>
    <submittedName>
        <fullName evidence="4">DUF3857 domain-containing protein</fullName>
    </submittedName>
</protein>
<dbReference type="OrthoDB" id="98874at2"/>
<accession>A0A4U1CX18</accession>
<dbReference type="AlphaFoldDB" id="A0A4U1CX18"/>
<gene>
    <name evidence="4" type="ORF">FA048_10430</name>
</gene>
<dbReference type="SUPFAM" id="SSF54001">
    <property type="entry name" value="Cysteine proteinases"/>
    <property type="match status" value="1"/>
</dbReference>
<feature type="domain" description="DUF3858" evidence="3">
    <location>
        <begin position="568"/>
        <end position="657"/>
    </location>
</feature>
<dbReference type="Gene3D" id="2.60.120.1130">
    <property type="match status" value="1"/>
</dbReference>
<dbReference type="InterPro" id="IPR002931">
    <property type="entry name" value="Transglutaminase-like"/>
</dbReference>
<dbReference type="Proteomes" id="UP000309488">
    <property type="component" value="Unassembled WGS sequence"/>
</dbReference>
<dbReference type="Gene3D" id="2.60.40.3140">
    <property type="match status" value="1"/>
</dbReference>
<dbReference type="InterPro" id="IPR024544">
    <property type="entry name" value="DUF3858"/>
</dbReference>
<feature type="domain" description="DUF3857" evidence="2">
    <location>
        <begin position="70"/>
        <end position="208"/>
    </location>
</feature>
<evidence type="ECO:0000313" key="4">
    <source>
        <dbReference type="EMBL" id="TKC10588.1"/>
    </source>
</evidence>
<feature type="domain" description="Transglutaminase-like" evidence="1">
    <location>
        <begin position="305"/>
        <end position="383"/>
    </location>
</feature>
<name>A0A4U1CX18_9SPHI</name>
<dbReference type="Pfam" id="PF12969">
    <property type="entry name" value="DUF3857"/>
    <property type="match status" value="1"/>
</dbReference>
<dbReference type="EMBL" id="SWBR01000002">
    <property type="protein sequence ID" value="TKC10588.1"/>
    <property type="molecule type" value="Genomic_DNA"/>
</dbReference>
<evidence type="ECO:0000259" key="1">
    <source>
        <dbReference type="Pfam" id="PF01841"/>
    </source>
</evidence>
<dbReference type="InterPro" id="IPR024618">
    <property type="entry name" value="DUF3857"/>
</dbReference>
<dbReference type="Pfam" id="PF01841">
    <property type="entry name" value="Transglut_core"/>
    <property type="match status" value="1"/>
</dbReference>
<sequence length="661" mass="75903">MKIKTLFLLVGITVSHLFSYAQKKEFKFGKIAPEEFQTKATGKDSAAAAIKLFDIGNCYFEYSENTGFKYVYQRHIRYKVLTKAGYDLANYKIGLYKSSGSSKEDLNGMEAATYNMVDGKMVISKITKDAKFTEEFNKNYTYKKFTLPNVKEGSILEFKYTIKSDFIFTLRGWSFQSDIPTLYSEYNVKIPEYFMYKTNFGGYIQVNRTKHETINATYVPSISSTATHDQYVLENVPALKDEAFITTIDDYIPSIEFELQGTRFPNEMYKDFNGTWPKIVKELADDENFGLFINKNSYAKSVLPTILKGEKDTLAMTKLIYDYVKSNIKWNEERGRYASGTNPKLVFEKKAGSSADINLCLVSLLREAQIDAHPLLVSTRDNGIHPGYPMISKFNNVLAHVVIANKNVLLDATDKDMQFGMIAFDNLNHEGLSIDLKSIQSAWIATEPTFASEKIFNYSLALDKENKLTGTITQYTKGYAALKLRDKYRTTNNETEFLKDFKKDKTGLELTNYKMGNLDNLDELLTETMNVVIEDNVEEAGNLVYFTPLLFEKTKENPFKHEERLFPVDFAYPIKENYRITVSFPEDYEVEKLPKSNLYKIPDNSGTFSITFFSQGKTLMVKSVIDINKTFYTPEEYFNLKELFKAIVEKQAEQIVFKKKA</sequence>
<evidence type="ECO:0000259" key="2">
    <source>
        <dbReference type="Pfam" id="PF12969"/>
    </source>
</evidence>
<keyword evidence="5" id="KW-1185">Reference proteome</keyword>